<keyword evidence="3 6" id="KW-0812">Transmembrane</keyword>
<evidence type="ECO:0000256" key="3">
    <source>
        <dbReference type="ARBA" id="ARBA00022692"/>
    </source>
</evidence>
<feature type="transmembrane region" description="Helical" evidence="6">
    <location>
        <begin position="361"/>
        <end position="380"/>
    </location>
</feature>
<sequence length="399" mass="43913">MVTAICLLGDSMLYVALPIYWHQTGLMSLWEVGLILSINRFVRLPLNPVMGWLYTRISLRTGLLVAVALSALTTTGYGIAQGLWMWLILRCIWGFAWSLLRLGGLMTVVTTAEDHNRGYLMGTYNGLYRLGSLFGMLLGGGGATLIGIEWVAIIMGAISLLGVPLILLFVQPRTAADPSRSKAVHSGSLNWKSPALWKVMSSGFLVSLLFQGVLTSTLSFLIDYRFTEEVRIWGITLAAATLSGIIQASRWAWEPFLAVKFGHWSDGPNGRMPWFCSFLIIAAFGFGCIPIVMSIYWWIPVMLLVMIAATALTTLMDTLASDCSKNTHSISVMTLYSVVLDFGAAAGPMLAFLLLTLQNGLLYTYWGGALIFFLLCILWFEKDTFRDHSTITSSAARNG</sequence>
<feature type="transmembrane region" description="Helical" evidence="6">
    <location>
        <begin position="274"/>
        <end position="292"/>
    </location>
</feature>
<dbReference type="EMBL" id="CAJVCE010000003">
    <property type="protein sequence ID" value="CAG7626202.1"/>
    <property type="molecule type" value="Genomic_DNA"/>
</dbReference>
<dbReference type="Pfam" id="PF07690">
    <property type="entry name" value="MFS_1"/>
    <property type="match status" value="1"/>
</dbReference>
<keyword evidence="2" id="KW-0813">Transport</keyword>
<feature type="domain" description="Major facilitator superfamily (MFS) profile" evidence="7">
    <location>
        <begin position="1"/>
        <end position="385"/>
    </location>
</feature>
<proteinExistence type="predicted"/>
<feature type="transmembrane region" description="Helical" evidence="6">
    <location>
        <begin position="298"/>
        <end position="320"/>
    </location>
</feature>
<dbReference type="InterPro" id="IPR020846">
    <property type="entry name" value="MFS_dom"/>
</dbReference>
<dbReference type="InterPro" id="IPR050930">
    <property type="entry name" value="MFS_Vesicular_Transporter"/>
</dbReference>
<organism evidence="8 9">
    <name type="scientific">Paenibacillus allorhizosphaerae</name>
    <dbReference type="NCBI Taxonomy" id="2849866"/>
    <lineage>
        <taxon>Bacteria</taxon>
        <taxon>Bacillati</taxon>
        <taxon>Bacillota</taxon>
        <taxon>Bacilli</taxon>
        <taxon>Bacillales</taxon>
        <taxon>Paenibacillaceae</taxon>
        <taxon>Paenibacillus</taxon>
    </lineage>
</organism>
<feature type="transmembrane region" description="Helical" evidence="6">
    <location>
        <begin position="232"/>
        <end position="253"/>
    </location>
</feature>
<evidence type="ECO:0000256" key="5">
    <source>
        <dbReference type="ARBA" id="ARBA00023136"/>
    </source>
</evidence>
<comment type="caution">
    <text evidence="8">The sequence shown here is derived from an EMBL/GenBank/DDBJ whole genome shotgun (WGS) entry which is preliminary data.</text>
</comment>
<keyword evidence="4 6" id="KW-1133">Transmembrane helix</keyword>
<feature type="transmembrane region" description="Helical" evidence="6">
    <location>
        <begin position="332"/>
        <end position="355"/>
    </location>
</feature>
<evidence type="ECO:0000259" key="7">
    <source>
        <dbReference type="PROSITE" id="PS50850"/>
    </source>
</evidence>
<dbReference type="PANTHER" id="PTHR23506:SF23">
    <property type="entry name" value="GH10249P"/>
    <property type="match status" value="1"/>
</dbReference>
<dbReference type="Proteomes" id="UP000730618">
    <property type="component" value="Unassembled WGS sequence"/>
</dbReference>
<name>A0ABM8VDA6_9BACL</name>
<evidence type="ECO:0000256" key="6">
    <source>
        <dbReference type="SAM" id="Phobius"/>
    </source>
</evidence>
<dbReference type="PANTHER" id="PTHR23506">
    <property type="entry name" value="GH10249P"/>
    <property type="match status" value="1"/>
</dbReference>
<keyword evidence="9" id="KW-1185">Reference proteome</keyword>
<feature type="transmembrane region" description="Helical" evidence="6">
    <location>
        <begin position="86"/>
        <end position="106"/>
    </location>
</feature>
<keyword evidence="5 6" id="KW-0472">Membrane</keyword>
<feature type="transmembrane region" description="Helical" evidence="6">
    <location>
        <begin position="152"/>
        <end position="170"/>
    </location>
</feature>
<evidence type="ECO:0000256" key="4">
    <source>
        <dbReference type="ARBA" id="ARBA00022989"/>
    </source>
</evidence>
<dbReference type="RefSeq" id="WP_268966808.1">
    <property type="nucleotide sequence ID" value="NZ_CAJVCE010000003.1"/>
</dbReference>
<evidence type="ECO:0000256" key="1">
    <source>
        <dbReference type="ARBA" id="ARBA00004651"/>
    </source>
</evidence>
<feature type="transmembrane region" description="Helical" evidence="6">
    <location>
        <begin position="127"/>
        <end position="146"/>
    </location>
</feature>
<feature type="transmembrane region" description="Helical" evidence="6">
    <location>
        <begin position="20"/>
        <end position="42"/>
    </location>
</feature>
<comment type="subcellular location">
    <subcellularLocation>
        <location evidence="1">Cell membrane</location>
        <topology evidence="1">Multi-pass membrane protein</topology>
    </subcellularLocation>
</comment>
<reference evidence="8 9" key="1">
    <citation type="submission" date="2021-06" db="EMBL/GenBank/DDBJ databases">
        <authorList>
            <person name="Criscuolo A."/>
        </authorList>
    </citation>
    <scope>NUCLEOTIDE SEQUENCE [LARGE SCALE GENOMIC DNA]</scope>
    <source>
        <strain evidence="9">CIP 111802</strain>
    </source>
</reference>
<evidence type="ECO:0000313" key="8">
    <source>
        <dbReference type="EMBL" id="CAG7626202.1"/>
    </source>
</evidence>
<evidence type="ECO:0000256" key="2">
    <source>
        <dbReference type="ARBA" id="ARBA00022448"/>
    </source>
</evidence>
<accession>A0ABM8VDA6</accession>
<protein>
    <recommendedName>
        <fullName evidence="7">Major facilitator superfamily (MFS) profile domain-containing protein</fullName>
    </recommendedName>
</protein>
<feature type="transmembrane region" description="Helical" evidence="6">
    <location>
        <begin position="195"/>
        <end position="220"/>
    </location>
</feature>
<gene>
    <name evidence="8" type="ORF">PAECIP111802_01226</name>
</gene>
<evidence type="ECO:0000313" key="9">
    <source>
        <dbReference type="Proteomes" id="UP000730618"/>
    </source>
</evidence>
<dbReference type="PROSITE" id="PS50850">
    <property type="entry name" value="MFS"/>
    <property type="match status" value="1"/>
</dbReference>
<feature type="transmembrane region" description="Helical" evidence="6">
    <location>
        <begin position="63"/>
        <end position="80"/>
    </location>
</feature>
<dbReference type="InterPro" id="IPR011701">
    <property type="entry name" value="MFS"/>
</dbReference>